<evidence type="ECO:0000313" key="2">
    <source>
        <dbReference type="EnsemblPlants" id="TuG1812G0700004823.01.T01.cds243340"/>
    </source>
</evidence>
<name>A0A8R7R5C7_TRIUA</name>
<gene>
    <name evidence="2" type="primary">LOC125520989</name>
</gene>
<keyword evidence="3" id="KW-1185">Reference proteome</keyword>
<feature type="region of interest" description="Disordered" evidence="1">
    <location>
        <begin position="116"/>
        <end position="184"/>
    </location>
</feature>
<reference evidence="2" key="2">
    <citation type="submission" date="2018-03" db="EMBL/GenBank/DDBJ databases">
        <title>The Triticum urartu genome reveals the dynamic nature of wheat genome evolution.</title>
        <authorList>
            <person name="Ling H."/>
            <person name="Ma B."/>
            <person name="Shi X."/>
            <person name="Liu H."/>
            <person name="Dong L."/>
            <person name="Sun H."/>
            <person name="Cao Y."/>
            <person name="Gao Q."/>
            <person name="Zheng S."/>
            <person name="Li Y."/>
            <person name="Yu Y."/>
            <person name="Du H."/>
            <person name="Qi M."/>
            <person name="Li Y."/>
            <person name="Yu H."/>
            <person name="Cui Y."/>
            <person name="Wang N."/>
            <person name="Chen C."/>
            <person name="Wu H."/>
            <person name="Zhao Y."/>
            <person name="Zhang J."/>
            <person name="Li Y."/>
            <person name="Zhou W."/>
            <person name="Zhang B."/>
            <person name="Hu W."/>
            <person name="Eijk M."/>
            <person name="Tang J."/>
            <person name="Witsenboer H."/>
            <person name="Zhao S."/>
            <person name="Li Z."/>
            <person name="Zhang A."/>
            <person name="Wang D."/>
            <person name="Liang C."/>
        </authorList>
    </citation>
    <scope>NUCLEOTIDE SEQUENCE [LARGE SCALE GENOMIC DNA]</scope>
    <source>
        <strain evidence="2">cv. G1812</strain>
    </source>
</reference>
<dbReference type="AlphaFoldDB" id="A0A8R7R5C7"/>
<feature type="compositionally biased region" description="Basic and acidic residues" evidence="1">
    <location>
        <begin position="129"/>
        <end position="176"/>
    </location>
</feature>
<reference evidence="2" key="3">
    <citation type="submission" date="2022-06" db="UniProtKB">
        <authorList>
            <consortium name="EnsemblPlants"/>
        </authorList>
    </citation>
    <scope>IDENTIFICATION</scope>
</reference>
<dbReference type="EnsemblPlants" id="TuG1812G0700004823.01.T01">
    <property type="protein sequence ID" value="TuG1812G0700004823.01.T01.cds243340"/>
    <property type="gene ID" value="TuG1812G0700004823.01"/>
</dbReference>
<evidence type="ECO:0000313" key="3">
    <source>
        <dbReference type="Proteomes" id="UP000015106"/>
    </source>
</evidence>
<evidence type="ECO:0000256" key="1">
    <source>
        <dbReference type="SAM" id="MobiDB-lite"/>
    </source>
</evidence>
<sequence>MLRHEPLVPMEVVVVDGQHGGRLDPVERSGYAALTGDLRGPPHEHGVDHARDGPAPRREAVQHRREGLAADAAERLHVPLRLVPVAGEEAEAVVVAVRVRDVGDGAVVDLVVGGRQRGEHAPVRGHRGRERDPRARRGPREALRQSPRRVDVALARERDDQEVLRRHGRRTMDERRRPCRLQPG</sequence>
<accession>A0A8R7R5C7</accession>
<protein>
    <submittedName>
        <fullName evidence="2">Uncharacterized protein</fullName>
    </submittedName>
</protein>
<dbReference type="Proteomes" id="UP000015106">
    <property type="component" value="Chromosome 7"/>
</dbReference>
<proteinExistence type="predicted"/>
<reference evidence="3" key="1">
    <citation type="journal article" date="2013" name="Nature">
        <title>Draft genome of the wheat A-genome progenitor Triticum urartu.</title>
        <authorList>
            <person name="Ling H.Q."/>
            <person name="Zhao S."/>
            <person name="Liu D."/>
            <person name="Wang J."/>
            <person name="Sun H."/>
            <person name="Zhang C."/>
            <person name="Fan H."/>
            <person name="Li D."/>
            <person name="Dong L."/>
            <person name="Tao Y."/>
            <person name="Gao C."/>
            <person name="Wu H."/>
            <person name="Li Y."/>
            <person name="Cui Y."/>
            <person name="Guo X."/>
            <person name="Zheng S."/>
            <person name="Wang B."/>
            <person name="Yu K."/>
            <person name="Liang Q."/>
            <person name="Yang W."/>
            <person name="Lou X."/>
            <person name="Chen J."/>
            <person name="Feng M."/>
            <person name="Jian J."/>
            <person name="Zhang X."/>
            <person name="Luo G."/>
            <person name="Jiang Y."/>
            <person name="Liu J."/>
            <person name="Wang Z."/>
            <person name="Sha Y."/>
            <person name="Zhang B."/>
            <person name="Wu H."/>
            <person name="Tang D."/>
            <person name="Shen Q."/>
            <person name="Xue P."/>
            <person name="Zou S."/>
            <person name="Wang X."/>
            <person name="Liu X."/>
            <person name="Wang F."/>
            <person name="Yang Y."/>
            <person name="An X."/>
            <person name="Dong Z."/>
            <person name="Zhang K."/>
            <person name="Zhang X."/>
            <person name="Luo M.C."/>
            <person name="Dvorak J."/>
            <person name="Tong Y."/>
            <person name="Wang J."/>
            <person name="Yang H."/>
            <person name="Li Z."/>
            <person name="Wang D."/>
            <person name="Zhang A."/>
            <person name="Wang J."/>
        </authorList>
    </citation>
    <scope>NUCLEOTIDE SEQUENCE</scope>
    <source>
        <strain evidence="3">cv. G1812</strain>
    </source>
</reference>
<organism evidence="2 3">
    <name type="scientific">Triticum urartu</name>
    <name type="common">Red wild einkorn</name>
    <name type="synonym">Crithodium urartu</name>
    <dbReference type="NCBI Taxonomy" id="4572"/>
    <lineage>
        <taxon>Eukaryota</taxon>
        <taxon>Viridiplantae</taxon>
        <taxon>Streptophyta</taxon>
        <taxon>Embryophyta</taxon>
        <taxon>Tracheophyta</taxon>
        <taxon>Spermatophyta</taxon>
        <taxon>Magnoliopsida</taxon>
        <taxon>Liliopsida</taxon>
        <taxon>Poales</taxon>
        <taxon>Poaceae</taxon>
        <taxon>BOP clade</taxon>
        <taxon>Pooideae</taxon>
        <taxon>Triticodae</taxon>
        <taxon>Triticeae</taxon>
        <taxon>Triticinae</taxon>
        <taxon>Triticum</taxon>
    </lineage>
</organism>
<dbReference type="Gramene" id="TuG1812G0700004823.01.T01">
    <property type="protein sequence ID" value="TuG1812G0700004823.01.T01.cds243340"/>
    <property type="gene ID" value="TuG1812G0700004823.01"/>
</dbReference>